<evidence type="ECO:0008006" key="4">
    <source>
        <dbReference type="Google" id="ProtNLM"/>
    </source>
</evidence>
<evidence type="ECO:0000256" key="1">
    <source>
        <dbReference type="SAM" id="Phobius"/>
    </source>
</evidence>
<feature type="transmembrane region" description="Helical" evidence="1">
    <location>
        <begin position="202"/>
        <end position="223"/>
    </location>
</feature>
<dbReference type="Proteomes" id="UP000185746">
    <property type="component" value="Chromosome"/>
</dbReference>
<feature type="transmembrane region" description="Helical" evidence="1">
    <location>
        <begin position="21"/>
        <end position="39"/>
    </location>
</feature>
<feature type="transmembrane region" description="Helical" evidence="1">
    <location>
        <begin position="379"/>
        <end position="396"/>
    </location>
</feature>
<dbReference type="Pfam" id="PF01901">
    <property type="entry name" value="O_anti_polymase"/>
    <property type="match status" value="2"/>
</dbReference>
<feature type="transmembrane region" description="Helical" evidence="1">
    <location>
        <begin position="402"/>
        <end position="420"/>
    </location>
</feature>
<organism evidence="2 3">
    <name type="scientific">Sporosarcina ureilytica</name>
    <dbReference type="NCBI Taxonomy" id="298596"/>
    <lineage>
        <taxon>Bacteria</taxon>
        <taxon>Bacillati</taxon>
        <taxon>Bacillota</taxon>
        <taxon>Bacilli</taxon>
        <taxon>Bacillales</taxon>
        <taxon>Caryophanaceae</taxon>
        <taxon>Sporosarcina</taxon>
    </lineage>
</organism>
<feature type="transmembrane region" description="Helical" evidence="1">
    <location>
        <begin position="90"/>
        <end position="109"/>
    </location>
</feature>
<dbReference type="InterPro" id="IPR002760">
    <property type="entry name" value="O_anti_polymase"/>
</dbReference>
<feature type="transmembrane region" description="Helical" evidence="1">
    <location>
        <begin position="157"/>
        <end position="174"/>
    </location>
</feature>
<dbReference type="KEGG" id="surl:BI350_15405"/>
<keyword evidence="1" id="KW-0812">Transmembrane</keyword>
<protein>
    <recommendedName>
        <fullName evidence="4">Oligosaccharide repeat unit polymerase</fullName>
    </recommendedName>
</protein>
<feature type="transmembrane region" description="Helical" evidence="1">
    <location>
        <begin position="51"/>
        <end position="69"/>
    </location>
</feature>
<feature type="transmembrane region" description="Helical" evidence="1">
    <location>
        <begin position="129"/>
        <end position="147"/>
    </location>
</feature>
<keyword evidence="1" id="KW-0472">Membrane</keyword>
<evidence type="ECO:0000313" key="2">
    <source>
        <dbReference type="EMBL" id="AOV08795.1"/>
    </source>
</evidence>
<name>A0A1D8JJB7_9BACL</name>
<feature type="transmembrane region" description="Helical" evidence="1">
    <location>
        <begin position="180"/>
        <end position="195"/>
    </location>
</feature>
<keyword evidence="1" id="KW-1133">Transmembrane helix</keyword>
<keyword evidence="3" id="KW-1185">Reference proteome</keyword>
<evidence type="ECO:0000313" key="3">
    <source>
        <dbReference type="Proteomes" id="UP000185746"/>
    </source>
</evidence>
<gene>
    <name evidence="2" type="ORF">BI350_15405</name>
</gene>
<sequence length="426" mass="48988">MKNTLKQRIDKINKIDTFSPYFFLPFILFIYFFTSLFDFHRFELFHVNTSIWPAVIISFISYYVGVYIVDKKGWTFPTFGLSFLRGYTIHSIWLLGLVGLIAYITMMTTGDVGITDESVRRNLDPKLNFLSQLLWFALILLLSLQIIRDKNLTKWKLLMYGGVYGVVMVLFLLMGYRTPIIIMLFTGFVIFHYVVKRIKLTWFLSALFVVGVFFSLFGFFRVVTEDVTDEFNSREQPDVELSVEQTENLMTVEQKVNSVPKWVRAINGESVTGHIVLSKIIEYTKEEGYLNGQMHRGIYETLLPGEQVSPRMKVTEVVNSLSVEEGKYITRPTRTTTPTYIGQLFLDGGYLLVIFGFLLYGVIISLLYNQVKRASIRSYQSVAFAFVMTIFTVSMHTGLLDLIFILMIGFVILTASINNVKPNATN</sequence>
<dbReference type="EMBL" id="CP017560">
    <property type="protein sequence ID" value="AOV08795.1"/>
    <property type="molecule type" value="Genomic_DNA"/>
</dbReference>
<reference evidence="2 3" key="1">
    <citation type="submission" date="2016-09" db="EMBL/GenBank/DDBJ databases">
        <title>Complete genome sequence of the Lysinibacillus sphaericus LMG 22257, a specie of Bacillus with ureolytic activity that can effectively biodeposit calcium carbonate.</title>
        <authorList>
            <person name="Yan W."/>
        </authorList>
    </citation>
    <scope>NUCLEOTIDE SEQUENCE [LARGE SCALE GENOMIC DNA]</scope>
    <source>
        <strain evidence="2 3">LMG 22257</strain>
    </source>
</reference>
<proteinExistence type="predicted"/>
<dbReference type="RefSeq" id="WP_075528958.1">
    <property type="nucleotide sequence ID" value="NZ_CP017560.1"/>
</dbReference>
<feature type="transmembrane region" description="Helical" evidence="1">
    <location>
        <begin position="348"/>
        <end position="367"/>
    </location>
</feature>
<accession>A0A1D8JJB7</accession>
<dbReference type="AlphaFoldDB" id="A0A1D8JJB7"/>
<dbReference type="NCBIfam" id="TIGR04370">
    <property type="entry name" value="glyco_rpt_poly"/>
    <property type="match status" value="1"/>
</dbReference>